<keyword evidence="1" id="KW-0472">Membrane</keyword>
<dbReference type="RefSeq" id="WP_036125796.1">
    <property type="nucleotide sequence ID" value="NZ_JAZBNI010000009.1"/>
</dbReference>
<dbReference type="NCBIfam" id="TIGR01655">
    <property type="entry name" value="yxeA_fam"/>
    <property type="match status" value="1"/>
</dbReference>
<dbReference type="SUPFAM" id="SSF159121">
    <property type="entry name" value="BC4932-like"/>
    <property type="match status" value="1"/>
</dbReference>
<reference evidence="2 3" key="1">
    <citation type="submission" date="2017-10" db="EMBL/GenBank/DDBJ databases">
        <title>Draft genome of Lysinibacillus fusiformis strain Juneja, a laboratory-derived pathogen of Drosophila melanogaster.</title>
        <authorList>
            <person name="Smith B.R."/>
            <person name="Unckless R.L."/>
        </authorList>
    </citation>
    <scope>NUCLEOTIDE SEQUENCE [LARGE SCALE GENOMIC DNA]</scope>
    <source>
        <strain evidence="2 3">Juneja</strain>
    </source>
</reference>
<keyword evidence="1" id="KW-0812">Transmembrane</keyword>
<evidence type="ECO:0000313" key="2">
    <source>
        <dbReference type="EMBL" id="PKU50196.1"/>
    </source>
</evidence>
<dbReference type="EMBL" id="PDFK01000008">
    <property type="protein sequence ID" value="PKU50196.1"/>
    <property type="molecule type" value="Genomic_DNA"/>
</dbReference>
<protein>
    <recommendedName>
        <fullName evidence="4">YxeA family protein</fullName>
    </recommendedName>
</protein>
<dbReference type="InterPro" id="IPR036166">
    <property type="entry name" value="YxeA-like_sf"/>
</dbReference>
<sequence>MKKVFFGIGALFILFVAGLVVLMTVDFNRLNKDTYYVHITAEGEVEEYKVDSGEIFKMYWYELPAYNKNGEEKTLKFSAHKNLRQDAYLKLYVKKETEVSSFDEVKFHELPAKVQDQMK</sequence>
<dbReference type="Gene3D" id="2.40.50.480">
    <property type="match status" value="1"/>
</dbReference>
<dbReference type="AlphaFoldDB" id="A0A2I0UW11"/>
<comment type="caution">
    <text evidence="2">The sequence shown here is derived from an EMBL/GenBank/DDBJ whole genome shotgun (WGS) entry which is preliminary data.</text>
</comment>
<accession>A0A2I0UW11</accession>
<dbReference type="PANTHER" id="PTHR36433">
    <property type="entry name" value="HYPOTHETICAL CYTOSOLIC PROTEIN"/>
    <property type="match status" value="1"/>
</dbReference>
<dbReference type="Pfam" id="PF06486">
    <property type="entry name" value="DUF1093"/>
    <property type="match status" value="1"/>
</dbReference>
<evidence type="ECO:0008006" key="4">
    <source>
        <dbReference type="Google" id="ProtNLM"/>
    </source>
</evidence>
<feature type="transmembrane region" description="Helical" evidence="1">
    <location>
        <begin position="6"/>
        <end position="25"/>
    </location>
</feature>
<organism evidence="2 3">
    <name type="scientific">Lysinibacillus fusiformis</name>
    <dbReference type="NCBI Taxonomy" id="28031"/>
    <lineage>
        <taxon>Bacteria</taxon>
        <taxon>Bacillati</taxon>
        <taxon>Bacillota</taxon>
        <taxon>Bacilli</taxon>
        <taxon>Bacillales</taxon>
        <taxon>Bacillaceae</taxon>
        <taxon>Lysinibacillus</taxon>
    </lineage>
</organism>
<dbReference type="InterPro" id="IPR006542">
    <property type="entry name" value="DUF1093"/>
</dbReference>
<dbReference type="PANTHER" id="PTHR36433:SF2">
    <property type="entry name" value="YXEA FAMILY PROTEIN"/>
    <property type="match status" value="1"/>
</dbReference>
<keyword evidence="1" id="KW-1133">Transmembrane helix</keyword>
<evidence type="ECO:0000256" key="1">
    <source>
        <dbReference type="SAM" id="Phobius"/>
    </source>
</evidence>
<dbReference type="Proteomes" id="UP000234956">
    <property type="component" value="Unassembled WGS sequence"/>
</dbReference>
<evidence type="ECO:0000313" key="3">
    <source>
        <dbReference type="Proteomes" id="UP000234956"/>
    </source>
</evidence>
<gene>
    <name evidence="2" type="ORF">CRI88_18845</name>
</gene>
<name>A0A2I0UW11_9BACI</name>
<proteinExistence type="predicted"/>